<name>A0A4Y4B1M3_9FLAO</name>
<feature type="transmembrane region" description="Helical" evidence="1">
    <location>
        <begin position="7"/>
        <end position="27"/>
    </location>
</feature>
<dbReference type="EMBL" id="BJNP01000034">
    <property type="protein sequence ID" value="GEC73150.1"/>
    <property type="molecule type" value="Genomic_DNA"/>
</dbReference>
<dbReference type="STRING" id="983.SAMN05443543_101249"/>
<dbReference type="OrthoDB" id="677537at2"/>
<comment type="caution">
    <text evidence="2">The sequence shown here is derived from an EMBL/GenBank/DDBJ whole genome shotgun (WGS) entry which is preliminary data.</text>
</comment>
<reference evidence="2 3" key="1">
    <citation type="submission" date="2019-06" db="EMBL/GenBank/DDBJ databases">
        <title>Whole genome shotgun sequence of Flavobacterium flevense NBRC 14960.</title>
        <authorList>
            <person name="Hosoyama A."/>
            <person name="Uohara A."/>
            <person name="Ohji S."/>
            <person name="Ichikawa N."/>
        </authorList>
    </citation>
    <scope>NUCLEOTIDE SEQUENCE [LARGE SCALE GENOMIC DNA]</scope>
    <source>
        <strain evidence="2 3">NBRC 14960</strain>
    </source>
</reference>
<keyword evidence="1" id="KW-0472">Membrane</keyword>
<feature type="transmembrane region" description="Helical" evidence="1">
    <location>
        <begin position="39"/>
        <end position="57"/>
    </location>
</feature>
<evidence type="ECO:0000256" key="1">
    <source>
        <dbReference type="SAM" id="Phobius"/>
    </source>
</evidence>
<dbReference type="Proteomes" id="UP000316775">
    <property type="component" value="Unassembled WGS sequence"/>
</dbReference>
<accession>A0A4Y4B1M3</accession>
<organism evidence="2 3">
    <name type="scientific">Flavobacterium flevense</name>
    <dbReference type="NCBI Taxonomy" id="983"/>
    <lineage>
        <taxon>Bacteria</taxon>
        <taxon>Pseudomonadati</taxon>
        <taxon>Bacteroidota</taxon>
        <taxon>Flavobacteriia</taxon>
        <taxon>Flavobacteriales</taxon>
        <taxon>Flavobacteriaceae</taxon>
        <taxon>Flavobacterium</taxon>
    </lineage>
</organism>
<protein>
    <submittedName>
        <fullName evidence="2">Uncharacterized protein</fullName>
    </submittedName>
</protein>
<keyword evidence="1" id="KW-0812">Transmembrane</keyword>
<dbReference type="AlphaFoldDB" id="A0A4Y4B1M3"/>
<proteinExistence type="predicted"/>
<gene>
    <name evidence="2" type="ORF">FFL01_26890</name>
</gene>
<keyword evidence="1" id="KW-1133">Transmembrane helix</keyword>
<dbReference type="RefSeq" id="WP_073241073.1">
    <property type="nucleotide sequence ID" value="NZ_BJNP01000034.1"/>
</dbReference>
<evidence type="ECO:0000313" key="3">
    <source>
        <dbReference type="Proteomes" id="UP000316775"/>
    </source>
</evidence>
<keyword evidence="3" id="KW-1185">Reference proteome</keyword>
<evidence type="ECO:0000313" key="2">
    <source>
        <dbReference type="EMBL" id="GEC73150.1"/>
    </source>
</evidence>
<sequence>MNLKRTFGALLTILGIGGLIYTAVVFTNTSGGTRDMKLLIVYGVLGLIFFMTGISLVRNTKDEA</sequence>